<dbReference type="CDD" id="cd05401">
    <property type="entry name" value="NT_GlnE_GlnD_like"/>
    <property type="match status" value="2"/>
</dbReference>
<keyword evidence="2 7" id="KW-0548">Nucleotidyltransferase</keyword>
<dbReference type="SUPFAM" id="SSF81301">
    <property type="entry name" value="Nucleotidyltransferase"/>
    <property type="match status" value="2"/>
</dbReference>
<dbReference type="InterPro" id="IPR013546">
    <property type="entry name" value="PII_UdlTrfase/GS_AdlTrfase"/>
</dbReference>
<comment type="caution">
    <text evidence="11">The sequence shown here is derived from an EMBL/GenBank/DDBJ whole genome shotgun (WGS) entry which is preliminary data.</text>
</comment>
<feature type="domain" description="Glutamate-ammonia ligase adenylyltransferase repeated" evidence="9">
    <location>
        <begin position="603"/>
        <end position="839"/>
    </location>
</feature>
<keyword evidence="12" id="KW-1185">Reference proteome</keyword>
<feature type="region of interest" description="Disordered" evidence="8">
    <location>
        <begin position="1007"/>
        <end position="1061"/>
    </location>
</feature>
<dbReference type="GO" id="GO:0000287">
    <property type="term" value="F:magnesium ion binding"/>
    <property type="evidence" value="ECO:0007669"/>
    <property type="project" value="UniProtKB-UniRule"/>
</dbReference>
<feature type="region of interest" description="Disordered" evidence="8">
    <location>
        <begin position="1"/>
        <end position="29"/>
    </location>
</feature>
<comment type="catalytic activity">
    <reaction evidence="7">
        <text>[glutamine synthetase]-L-tyrosine + ATP = [glutamine synthetase]-O(4)-(5'-adenylyl)-L-tyrosine + diphosphate</text>
        <dbReference type="Rhea" id="RHEA:18589"/>
        <dbReference type="Rhea" id="RHEA-COMP:10660"/>
        <dbReference type="Rhea" id="RHEA-COMP:10661"/>
        <dbReference type="ChEBI" id="CHEBI:30616"/>
        <dbReference type="ChEBI" id="CHEBI:33019"/>
        <dbReference type="ChEBI" id="CHEBI:46858"/>
        <dbReference type="ChEBI" id="CHEBI:83624"/>
        <dbReference type="EC" id="2.7.7.42"/>
    </reaction>
</comment>
<evidence type="ECO:0000259" key="10">
    <source>
        <dbReference type="Pfam" id="PF08335"/>
    </source>
</evidence>
<evidence type="ECO:0000256" key="2">
    <source>
        <dbReference type="ARBA" id="ARBA00022695"/>
    </source>
</evidence>
<evidence type="ECO:0000256" key="8">
    <source>
        <dbReference type="SAM" id="MobiDB-lite"/>
    </source>
</evidence>
<dbReference type="SUPFAM" id="SSF81593">
    <property type="entry name" value="Nucleotidyltransferase substrate binding subunit/domain"/>
    <property type="match status" value="2"/>
</dbReference>
<dbReference type="GO" id="GO:0047388">
    <property type="term" value="F:[glutamine synthetase]-adenylyl-L-tyrosine phosphorylase activity"/>
    <property type="evidence" value="ECO:0007669"/>
    <property type="project" value="UniProtKB-EC"/>
</dbReference>
<feature type="compositionally biased region" description="Pro residues" evidence="8">
    <location>
        <begin position="1039"/>
        <end position="1052"/>
    </location>
</feature>
<feature type="region of interest" description="Adenylyl transferase" evidence="7">
    <location>
        <begin position="510"/>
        <end position="1061"/>
    </location>
</feature>
<dbReference type="EMBL" id="VFPU01000001">
    <property type="protein sequence ID" value="TQM97075.1"/>
    <property type="molecule type" value="Genomic_DNA"/>
</dbReference>
<dbReference type="PANTHER" id="PTHR30621:SF0">
    <property type="entry name" value="BIFUNCTIONAL GLUTAMINE SYNTHETASE ADENYLYLTRANSFERASE_ADENYLYL-REMOVING ENZYME"/>
    <property type="match status" value="1"/>
</dbReference>
<evidence type="ECO:0000256" key="4">
    <source>
        <dbReference type="ARBA" id="ARBA00022840"/>
    </source>
</evidence>
<dbReference type="Gene3D" id="3.30.460.10">
    <property type="entry name" value="Beta Polymerase, domain 2"/>
    <property type="match status" value="2"/>
</dbReference>
<dbReference type="InterPro" id="IPR005190">
    <property type="entry name" value="GlnE_rpt_dom"/>
</dbReference>
<comment type="similarity">
    <text evidence="7">Belongs to the GlnE family.</text>
</comment>
<evidence type="ECO:0000256" key="7">
    <source>
        <dbReference type="HAMAP-Rule" id="MF_00802"/>
    </source>
</evidence>
<feature type="domain" description="Glutamate-ammonia ligase adenylyltransferase repeated" evidence="9">
    <location>
        <begin position="109"/>
        <end position="334"/>
    </location>
</feature>
<evidence type="ECO:0000259" key="9">
    <source>
        <dbReference type="Pfam" id="PF03710"/>
    </source>
</evidence>
<dbReference type="Pfam" id="PF03710">
    <property type="entry name" value="GlnE"/>
    <property type="match status" value="2"/>
</dbReference>
<gene>
    <name evidence="7" type="primary">glnE</name>
    <name evidence="11" type="ORF">FB476_1974</name>
</gene>
<feature type="domain" description="PII-uridylyltransferase/Glutamine-synthetase adenylyltransferase" evidence="10">
    <location>
        <begin position="863"/>
        <end position="1003"/>
    </location>
</feature>
<dbReference type="HAMAP" id="MF_00802">
    <property type="entry name" value="GlnE"/>
    <property type="match status" value="1"/>
</dbReference>
<dbReference type="InterPro" id="IPR023057">
    <property type="entry name" value="GlnE"/>
</dbReference>
<keyword evidence="11" id="KW-0436">Ligase</keyword>
<keyword evidence="4 7" id="KW-0067">ATP-binding</keyword>
<dbReference type="InterPro" id="IPR043519">
    <property type="entry name" value="NT_sf"/>
</dbReference>
<dbReference type="NCBIfam" id="NF010707">
    <property type="entry name" value="PRK14109.1"/>
    <property type="match status" value="1"/>
</dbReference>
<dbReference type="Pfam" id="PF08335">
    <property type="entry name" value="GlnD_UR_UTase"/>
    <property type="match status" value="2"/>
</dbReference>
<sequence length="1061" mass="115639">MTTEPPTDPGGRRGRPAGESSGPVPTAALVRAGVEDTRRAARLMEEIAGRDPGLDLVELLGDLGGVADPDAALLSLVRLLDPSTSSRSGGTPGELVLPVLREAGEPRRRLLTLLGGSDALADHLVRHPEHVDAVAGGEEPDPAAVAHAVEGLSGREGAEALRVAYRRELLRVATTDLVSEDPLALMPTVGAWLADLAAAALEGALLLARAETPGEETCDLAVIGMGKTGGSELNYISDVDVIFLARPRGDVGEEEGLRVGTALASAVMRICGQSTSEGALWQVDAALRPEGKRGPLVRTLHSHREYYQRWARTWEFQALLKARHVAGDEDLSREWLDLVGPMVWEASGRDNFVDEVQSMRRRVEEHVRPAEAERQIKLGAGGLRDIEFSVQLLQLVHGRSDEELRSRTTLEALAALRDGGYVGREDAKVLDEAYRLLRCLEHRVQLHKMRRTHLMPTAQPELRRLGRAMGERREADRALVERWRAVRRDVRRLHERLFYRPLLSAVARLSPEEARLSPEAARERLAALGFRDPAGAIRHLEALTEGVSRRAAIQRHLLPVMLSWFADGADPDAGLLAFRQISDALGTTHWYLGMLRDEGSAAQRLATVLSTSRYAVDLLMRSPTTVALLGDGDGLVPPGGDDLVRRMTASAQRRESTEDAFTAIRTVRARELVRVVLGDLVGAWTGEQVRGALTDLTDAYLESALTVATERVLARREEQAAVAMLVVGMGRLGGREMGYASDADVMYVHDPLPDVDPQVATEQATEILAELRKGLSGTGPDPVLELDAGLRPEGRNGPLVRSLESYRTYYQRWSAGWESQALLRARPVAGDPALAERFVEMIEPLRWPAEGIDTAAVHEIRRLKARMEAERLPRGADPRTHLKLGRGGLSDVEWVVQLLQLQHAARVRGLRTTSTMGALEAAAEAELVSEADAETLAEAWQLASRLRDAGVVWRGRAVDSVPSSVRDAEGMSRVMGRAPGRGGELAEEWRRAGRHARAVVERLLYGETSPAPGRAPEPARGVRRTYPNRAAGFSRAAAGPPPSPDRFPPPRPGSERPPRSS</sequence>
<feature type="compositionally biased region" description="Low complexity" evidence="8">
    <location>
        <begin position="1010"/>
        <end position="1019"/>
    </location>
</feature>
<proteinExistence type="inferred from homology"/>
<dbReference type="AlphaFoldDB" id="A0A543KPR0"/>
<dbReference type="EC" id="2.7.7.89" evidence="7"/>
<protein>
    <recommendedName>
        <fullName evidence="7">Bifunctional glutamine synthetase adenylyltransferase/adenylyl-removing enzyme</fullName>
    </recommendedName>
    <alternativeName>
        <fullName evidence="7">ATP:glutamine synthetase adenylyltransferase</fullName>
    </alternativeName>
    <alternativeName>
        <fullName evidence="7">ATase</fullName>
    </alternativeName>
    <domain>
        <recommendedName>
            <fullName evidence="7">Glutamine synthetase adenylyl-L-tyrosine phosphorylase</fullName>
            <ecNumber evidence="7">2.7.7.89</ecNumber>
        </recommendedName>
        <alternativeName>
            <fullName evidence="7">Adenylyl removase</fullName>
            <shortName evidence="7">AR</shortName>
            <shortName evidence="7">AT-N</shortName>
        </alternativeName>
    </domain>
    <domain>
        <recommendedName>
            <fullName evidence="7">Glutamine synthetase adenylyl transferase</fullName>
            <ecNumber evidence="7">2.7.7.42</ecNumber>
        </recommendedName>
        <alternativeName>
            <fullName evidence="7">Adenylyl transferase</fullName>
            <shortName evidence="7">AT</shortName>
            <shortName evidence="7">AT-C</shortName>
        </alternativeName>
    </domain>
</protein>
<feature type="domain" description="PII-uridylyltransferase/Glutamine-synthetase adenylyltransferase" evidence="10">
    <location>
        <begin position="358"/>
        <end position="498"/>
    </location>
</feature>
<evidence type="ECO:0000256" key="5">
    <source>
        <dbReference type="ARBA" id="ARBA00022842"/>
    </source>
</evidence>
<organism evidence="11 12">
    <name type="scientific">Ornithinimicrobium humiphilum</name>
    <dbReference type="NCBI Taxonomy" id="125288"/>
    <lineage>
        <taxon>Bacteria</taxon>
        <taxon>Bacillati</taxon>
        <taxon>Actinomycetota</taxon>
        <taxon>Actinomycetes</taxon>
        <taxon>Micrococcales</taxon>
        <taxon>Ornithinimicrobiaceae</taxon>
        <taxon>Ornithinimicrobium</taxon>
    </lineage>
</organism>
<comment type="function">
    <text evidence="7">Involved in the regulation of glutamine synthetase GlnA, a key enzyme in the process to assimilate ammonia. When cellular nitrogen levels are high, the C-terminal adenylyl transferase (AT) inactivates GlnA by covalent transfer of an adenylyl group from ATP to specific tyrosine residue of GlnA, thus reducing its activity. Conversely, when nitrogen levels are low, the N-terminal adenylyl removase (AR) activates GlnA by removing the adenylyl group by phosphorolysis, increasing its activity. The regulatory region of GlnE binds the signal transduction protein PII (GlnB) which indicates the nitrogen status of the cell.</text>
</comment>
<keyword evidence="6 7" id="KW-0511">Multifunctional enzyme</keyword>
<dbReference type="GO" id="GO:0000820">
    <property type="term" value="P:regulation of glutamine family amino acid metabolic process"/>
    <property type="evidence" value="ECO:0007669"/>
    <property type="project" value="UniProtKB-UniRule"/>
</dbReference>
<comment type="catalytic activity">
    <reaction evidence="7">
        <text>[glutamine synthetase]-O(4)-(5'-adenylyl)-L-tyrosine + phosphate = [glutamine synthetase]-L-tyrosine + ADP</text>
        <dbReference type="Rhea" id="RHEA:43716"/>
        <dbReference type="Rhea" id="RHEA-COMP:10660"/>
        <dbReference type="Rhea" id="RHEA-COMP:10661"/>
        <dbReference type="ChEBI" id="CHEBI:43474"/>
        <dbReference type="ChEBI" id="CHEBI:46858"/>
        <dbReference type="ChEBI" id="CHEBI:83624"/>
        <dbReference type="ChEBI" id="CHEBI:456216"/>
        <dbReference type="EC" id="2.7.7.89"/>
    </reaction>
</comment>
<accession>A0A543KPR0</accession>
<dbReference type="Proteomes" id="UP000315133">
    <property type="component" value="Unassembled WGS sequence"/>
</dbReference>
<evidence type="ECO:0000256" key="3">
    <source>
        <dbReference type="ARBA" id="ARBA00022741"/>
    </source>
</evidence>
<evidence type="ECO:0000256" key="1">
    <source>
        <dbReference type="ARBA" id="ARBA00022679"/>
    </source>
</evidence>
<name>A0A543KPR0_9MICO</name>
<evidence type="ECO:0000313" key="11">
    <source>
        <dbReference type="EMBL" id="TQM97075.1"/>
    </source>
</evidence>
<evidence type="ECO:0000313" key="12">
    <source>
        <dbReference type="Proteomes" id="UP000315133"/>
    </source>
</evidence>
<comment type="cofactor">
    <cofactor evidence="7">
        <name>Mg(2+)</name>
        <dbReference type="ChEBI" id="CHEBI:18420"/>
    </cofactor>
</comment>
<feature type="region of interest" description="Adenylyl removase" evidence="7">
    <location>
        <begin position="1"/>
        <end position="502"/>
    </location>
</feature>
<keyword evidence="5 7" id="KW-0460">Magnesium</keyword>
<reference evidence="11 12" key="1">
    <citation type="submission" date="2019-06" db="EMBL/GenBank/DDBJ databases">
        <title>Sequencing the genomes of 1000 actinobacteria strains.</title>
        <authorList>
            <person name="Klenk H.-P."/>
        </authorList>
    </citation>
    <scope>NUCLEOTIDE SEQUENCE [LARGE SCALE GENOMIC DNA]</scope>
    <source>
        <strain evidence="11 12">DSM 12362</strain>
    </source>
</reference>
<dbReference type="GO" id="GO:0005829">
    <property type="term" value="C:cytosol"/>
    <property type="evidence" value="ECO:0007669"/>
    <property type="project" value="TreeGrafter"/>
</dbReference>
<evidence type="ECO:0000256" key="6">
    <source>
        <dbReference type="ARBA" id="ARBA00023268"/>
    </source>
</evidence>
<dbReference type="Gene3D" id="1.20.120.330">
    <property type="entry name" value="Nucleotidyltransferases domain 2"/>
    <property type="match status" value="2"/>
</dbReference>
<keyword evidence="3 7" id="KW-0547">Nucleotide-binding</keyword>
<dbReference type="RefSeq" id="WP_141818601.1">
    <property type="nucleotide sequence ID" value="NZ_BAAAIL010000002.1"/>
</dbReference>
<dbReference type="GO" id="GO:0016874">
    <property type="term" value="F:ligase activity"/>
    <property type="evidence" value="ECO:0007669"/>
    <property type="project" value="UniProtKB-KW"/>
</dbReference>
<keyword evidence="1 7" id="KW-0808">Transferase</keyword>
<dbReference type="EC" id="2.7.7.42" evidence="7"/>
<dbReference type="GO" id="GO:0005524">
    <property type="term" value="F:ATP binding"/>
    <property type="evidence" value="ECO:0007669"/>
    <property type="project" value="UniProtKB-UniRule"/>
</dbReference>
<dbReference type="OrthoDB" id="9759366at2"/>
<dbReference type="GO" id="GO:0008882">
    <property type="term" value="F:[glutamate-ammonia-ligase] adenylyltransferase activity"/>
    <property type="evidence" value="ECO:0007669"/>
    <property type="project" value="UniProtKB-UniRule"/>
</dbReference>
<dbReference type="PANTHER" id="PTHR30621">
    <property type="entry name" value="GLUTAMINE SYNTHETASE ADENYLYLTRANSFERASE"/>
    <property type="match status" value="1"/>
</dbReference>